<dbReference type="EMBL" id="GIKN01007728">
    <property type="protein sequence ID" value="NIE50001.1"/>
    <property type="molecule type" value="Transcribed_RNA"/>
</dbReference>
<name>A0A6G5AG82_RHIMP</name>
<accession>A0A6G5AG82</accession>
<dbReference type="AlphaFoldDB" id="A0A6G5AG82"/>
<organism evidence="1">
    <name type="scientific">Rhipicephalus microplus</name>
    <name type="common">Cattle tick</name>
    <name type="synonym">Boophilus microplus</name>
    <dbReference type="NCBI Taxonomy" id="6941"/>
    <lineage>
        <taxon>Eukaryota</taxon>
        <taxon>Metazoa</taxon>
        <taxon>Ecdysozoa</taxon>
        <taxon>Arthropoda</taxon>
        <taxon>Chelicerata</taxon>
        <taxon>Arachnida</taxon>
        <taxon>Acari</taxon>
        <taxon>Parasitiformes</taxon>
        <taxon>Ixodida</taxon>
        <taxon>Ixodoidea</taxon>
        <taxon>Ixodidae</taxon>
        <taxon>Rhipicephalinae</taxon>
        <taxon>Rhipicephalus</taxon>
        <taxon>Boophilus</taxon>
    </lineage>
</organism>
<evidence type="ECO:0000313" key="1">
    <source>
        <dbReference type="EMBL" id="NIE50001.1"/>
    </source>
</evidence>
<proteinExistence type="predicted"/>
<reference evidence="1" key="1">
    <citation type="submission" date="2020-03" db="EMBL/GenBank/DDBJ databases">
        <title>A transcriptome and proteome of the tick Rhipicephalus microplus shaped by the genetic composition of its hosts and developmental stage.</title>
        <authorList>
            <person name="Garcia G.R."/>
            <person name="Ribeiro J.M.C."/>
            <person name="Maruyama S.R."/>
            <person name="Gardinasse L.G."/>
            <person name="Nelson K."/>
            <person name="Ferreira B.R."/>
            <person name="Andrade T.G."/>
            <person name="Santos I.K.F.M."/>
        </authorList>
    </citation>
    <scope>NUCLEOTIDE SEQUENCE</scope>
    <source>
        <strain evidence="1">NSGR</strain>
        <tissue evidence="1">Salivary glands</tissue>
    </source>
</reference>
<sequence>MHRLGGLSAGDNASTSFVVCASAYCMSPNTTRLNIQTYVSHRIGPFSYTSSLPDLGPCSPSTEAANGSRKLLTQRLKALKNGHLFTMPHFTAHCTICQYCDNSVPR</sequence>
<protein>
    <submittedName>
        <fullName evidence="1">Uncharacterized protein</fullName>
    </submittedName>
</protein>